<keyword evidence="1" id="KW-0812">Transmembrane</keyword>
<feature type="transmembrane region" description="Helical" evidence="1">
    <location>
        <begin position="228"/>
        <end position="245"/>
    </location>
</feature>
<name>A0A9E6ZLW0_9FLAO</name>
<keyword evidence="1" id="KW-0472">Membrane</keyword>
<dbReference type="AlphaFoldDB" id="A0A9E6ZLW0"/>
<accession>A0A9E6ZLW0</accession>
<proteinExistence type="predicted"/>
<evidence type="ECO:0000313" key="3">
    <source>
        <dbReference type="Proteomes" id="UP000831290"/>
    </source>
</evidence>
<evidence type="ECO:0000256" key="1">
    <source>
        <dbReference type="SAM" id="Phobius"/>
    </source>
</evidence>
<keyword evidence="3" id="KW-1185">Reference proteome</keyword>
<dbReference type="Proteomes" id="UP000831290">
    <property type="component" value="Chromosome"/>
</dbReference>
<gene>
    <name evidence="2" type="ORF">MQE35_13100</name>
</gene>
<dbReference type="RefSeq" id="WP_255841899.1">
    <property type="nucleotide sequence ID" value="NZ_CP094358.1"/>
</dbReference>
<protein>
    <submittedName>
        <fullName evidence="2">Uncharacterized protein</fullName>
    </submittedName>
</protein>
<feature type="transmembrane region" description="Helical" evidence="1">
    <location>
        <begin position="167"/>
        <end position="184"/>
    </location>
</feature>
<reference evidence="2" key="1">
    <citation type="submission" date="2022-03" db="EMBL/GenBank/DDBJ databases">
        <title>Description of Abyssus ytuae gen. nov., sp. nov., a novel member of the family Flavobacteriaceae isolated from the sediment of Mariana Trench.</title>
        <authorList>
            <person name="Zhang J."/>
            <person name="Xu X."/>
        </authorList>
    </citation>
    <scope>NUCLEOTIDE SEQUENCE</scope>
    <source>
        <strain evidence="2">MT3330</strain>
    </source>
</reference>
<keyword evidence="1" id="KW-1133">Transmembrane helix</keyword>
<evidence type="ECO:0000313" key="2">
    <source>
        <dbReference type="EMBL" id="UOB16670.1"/>
    </source>
</evidence>
<dbReference type="KEGG" id="fbm:MQE35_13100"/>
<sequence length="292" mass="32033">MEFYDALTNFESTLEPKILSFVTHILPSIKLLAGVIMAVFVGYHVVKSFLGENEKLDVSTLVRPCLTLAAIVLYTQLVDLLIEKPVDIVNEIVIEGASSIGGGAPGSIQTQFRENITYTQDTGGVDGGGINDIIQVHPLLEFMHLIVFFIASISGGYILFRQLIVKCIYLMLGPFVLAFSLIVGNEKVIGSWFQGFISVLLWLPLLSIVQTIIILLPVETTEFSDSDIIFSMALQVVMIFIVFKVPRYANILVGQGSELGSQAGNTIVGQIKGLPMNYLNNKMMGRSLKGKR</sequence>
<feature type="transmembrane region" description="Helical" evidence="1">
    <location>
        <begin position="142"/>
        <end position="160"/>
    </location>
</feature>
<organism evidence="2 3">
    <name type="scientific">Abyssalbus ytuae</name>
    <dbReference type="NCBI Taxonomy" id="2926907"/>
    <lineage>
        <taxon>Bacteria</taxon>
        <taxon>Pseudomonadati</taxon>
        <taxon>Bacteroidota</taxon>
        <taxon>Flavobacteriia</taxon>
        <taxon>Flavobacteriales</taxon>
        <taxon>Flavobacteriaceae</taxon>
        <taxon>Abyssalbus</taxon>
    </lineage>
</organism>
<feature type="transmembrane region" description="Helical" evidence="1">
    <location>
        <begin position="196"/>
        <end position="216"/>
    </location>
</feature>
<dbReference type="EMBL" id="CP094358">
    <property type="protein sequence ID" value="UOB16670.1"/>
    <property type="molecule type" value="Genomic_DNA"/>
</dbReference>
<feature type="transmembrane region" description="Helical" evidence="1">
    <location>
        <begin position="25"/>
        <end position="46"/>
    </location>
</feature>